<evidence type="ECO:0000313" key="1">
    <source>
        <dbReference type="Ensembl" id="ENSMAMP00000018458.1"/>
    </source>
</evidence>
<dbReference type="Ensembl" id="ENSMAMT00000018934.2">
    <property type="protein sequence ID" value="ENSMAMP00000018458.1"/>
    <property type="gene ID" value="ENSMAMG00000012447.2"/>
</dbReference>
<reference evidence="1" key="1">
    <citation type="submission" date="2025-08" db="UniProtKB">
        <authorList>
            <consortium name="Ensembl"/>
        </authorList>
    </citation>
    <scope>IDENTIFICATION</scope>
</reference>
<dbReference type="AlphaFoldDB" id="A0A3Q3LVF2"/>
<dbReference type="InParanoid" id="A0A3Q3LVF2"/>
<evidence type="ECO:0000313" key="2">
    <source>
        <dbReference type="Proteomes" id="UP000261640"/>
    </source>
</evidence>
<sequence length="69" mass="8160">GQGKEIVSLLKGKRFRLTTHFKELRRTNVKDVYRVTVSTRSTRTKWTTCKVHFTKKEPGQNLEQSLYTF</sequence>
<proteinExistence type="predicted"/>
<accession>A0A3Q3LVF2</accession>
<protein>
    <submittedName>
        <fullName evidence="1">Uncharacterized protein</fullName>
    </submittedName>
</protein>
<dbReference type="Proteomes" id="UP000261640">
    <property type="component" value="Unplaced"/>
</dbReference>
<reference evidence="1" key="2">
    <citation type="submission" date="2025-09" db="UniProtKB">
        <authorList>
            <consortium name="Ensembl"/>
        </authorList>
    </citation>
    <scope>IDENTIFICATION</scope>
</reference>
<name>A0A3Q3LVF2_9TELE</name>
<keyword evidence="2" id="KW-1185">Reference proteome</keyword>
<organism evidence="1 2">
    <name type="scientific">Mastacembelus armatus</name>
    <name type="common">zig-zag eel</name>
    <dbReference type="NCBI Taxonomy" id="205130"/>
    <lineage>
        <taxon>Eukaryota</taxon>
        <taxon>Metazoa</taxon>
        <taxon>Chordata</taxon>
        <taxon>Craniata</taxon>
        <taxon>Vertebrata</taxon>
        <taxon>Euteleostomi</taxon>
        <taxon>Actinopterygii</taxon>
        <taxon>Neopterygii</taxon>
        <taxon>Teleostei</taxon>
        <taxon>Neoteleostei</taxon>
        <taxon>Acanthomorphata</taxon>
        <taxon>Anabantaria</taxon>
        <taxon>Synbranchiformes</taxon>
        <taxon>Mastacembelidae</taxon>
        <taxon>Mastacembelus</taxon>
    </lineage>
</organism>